<dbReference type="InterPro" id="IPR036188">
    <property type="entry name" value="FAD/NAD-bd_sf"/>
</dbReference>
<feature type="domain" description="FAD/NAD(P)-binding" evidence="4">
    <location>
        <begin position="1"/>
        <end position="298"/>
    </location>
</feature>
<evidence type="ECO:0000313" key="5">
    <source>
        <dbReference type="EMBL" id="KXA93593.1"/>
    </source>
</evidence>
<dbReference type="PANTHER" id="PTHR43429:SF3">
    <property type="entry name" value="NITRITE REDUCTASE [NAD(P)H]"/>
    <property type="match status" value="1"/>
</dbReference>
<dbReference type="Proteomes" id="UP000070657">
    <property type="component" value="Unassembled WGS sequence"/>
</dbReference>
<evidence type="ECO:0000256" key="3">
    <source>
        <dbReference type="ARBA" id="ARBA00022827"/>
    </source>
</evidence>
<comment type="cofactor">
    <cofactor evidence="1">
        <name>FAD</name>
        <dbReference type="ChEBI" id="CHEBI:57692"/>
    </cofactor>
</comment>
<dbReference type="PRINTS" id="PR00411">
    <property type="entry name" value="PNDRDTASEI"/>
</dbReference>
<evidence type="ECO:0000256" key="1">
    <source>
        <dbReference type="ARBA" id="ARBA00001974"/>
    </source>
</evidence>
<protein>
    <recommendedName>
        <fullName evidence="4">FAD/NAD(P)-binding domain-containing protein</fullName>
    </recommendedName>
</protein>
<keyword evidence="3" id="KW-0274">FAD</keyword>
<gene>
    <name evidence="5" type="ORF">AKJ66_01590</name>
</gene>
<evidence type="ECO:0000256" key="2">
    <source>
        <dbReference type="ARBA" id="ARBA00022630"/>
    </source>
</evidence>
<proteinExistence type="predicted"/>
<keyword evidence="6" id="KW-1185">Reference proteome</keyword>
<dbReference type="PANTHER" id="PTHR43429">
    <property type="entry name" value="PYRIDINE NUCLEOTIDE-DISULFIDE OXIDOREDUCTASE DOMAIN-CONTAINING"/>
    <property type="match status" value="1"/>
</dbReference>
<dbReference type="EMBL" id="LHXP01000013">
    <property type="protein sequence ID" value="KXA93593.1"/>
    <property type="molecule type" value="Genomic_DNA"/>
</dbReference>
<dbReference type="Gene3D" id="3.50.50.60">
    <property type="entry name" value="FAD/NAD(P)-binding domain"/>
    <property type="match status" value="2"/>
</dbReference>
<dbReference type="Gene3D" id="3.30.390.30">
    <property type="match status" value="1"/>
</dbReference>
<evidence type="ECO:0000259" key="4">
    <source>
        <dbReference type="Pfam" id="PF07992"/>
    </source>
</evidence>
<dbReference type="InterPro" id="IPR016156">
    <property type="entry name" value="FAD/NAD-linked_Rdtase_dimer_sf"/>
</dbReference>
<keyword evidence="2" id="KW-0285">Flavoprotein</keyword>
<dbReference type="SUPFAM" id="SSF51905">
    <property type="entry name" value="FAD/NAD(P)-binding domain"/>
    <property type="match status" value="1"/>
</dbReference>
<sequence>MKIAIIGAGPAGVNVVETFRRFDRDSEIVMFSDEPYPPYSPPAMMKYFQTGRELHYWKGKNFPDVFNVEYNQGAKVDDVYPDDHSIQLDDGKLVNYDKLVIASGGRLYAAKLEEFKEGVYNFKSLSAAEDLFGRVKDKKANSALVIGAGFIGTEVGLLLKDMGLEVTQLVRSRVMRRMLDPETSKVVLEMIKDRGIKTRRGDDADAVSFVGEKRAEGVKVKSGDVVTADLLIAATGMKPNIEFLDGSSIETDWGVIVDDHLRTNYPDIYAAGDVAEDFDRFTGERTVHAIFPNAVDQGKIVAYNLLGREVTYEGSLSMNSLKHLGVPVIAAGSMEGEEIRRRTDASLRKIYLKDDKITGFRLTGDISSAGIFRTLLNKKVNVESIKDDLLKPNFGMGYIEEVVRSASHRI</sequence>
<dbReference type="Pfam" id="PF07992">
    <property type="entry name" value="Pyr_redox_2"/>
    <property type="match status" value="1"/>
</dbReference>
<accession>A0A133UH96</accession>
<dbReference type="AlphaFoldDB" id="A0A133UH96"/>
<dbReference type="PRINTS" id="PR00368">
    <property type="entry name" value="FADPNR"/>
</dbReference>
<dbReference type="InterPro" id="IPR050260">
    <property type="entry name" value="FAD-bd_OxRdtase"/>
</dbReference>
<dbReference type="GO" id="GO:0016491">
    <property type="term" value="F:oxidoreductase activity"/>
    <property type="evidence" value="ECO:0007669"/>
    <property type="project" value="InterPro"/>
</dbReference>
<dbReference type="InterPro" id="IPR023753">
    <property type="entry name" value="FAD/NAD-binding_dom"/>
</dbReference>
<organism evidence="5 6">
    <name type="scientific">candidate division MSBL1 archaeon SCGC-AAA259E22</name>
    <dbReference type="NCBI Taxonomy" id="1698265"/>
    <lineage>
        <taxon>Archaea</taxon>
        <taxon>Methanobacteriati</taxon>
        <taxon>Methanobacteriota</taxon>
        <taxon>candidate division MSBL1</taxon>
    </lineage>
</organism>
<comment type="caution">
    <text evidence="5">The sequence shown here is derived from an EMBL/GenBank/DDBJ whole genome shotgun (WGS) entry which is preliminary data.</text>
</comment>
<reference evidence="5 6" key="1">
    <citation type="journal article" date="2016" name="Sci. Rep.">
        <title>Metabolic traits of an uncultured archaeal lineage -MSBL1- from brine pools of the Red Sea.</title>
        <authorList>
            <person name="Mwirichia R."/>
            <person name="Alam I."/>
            <person name="Rashid M."/>
            <person name="Vinu M."/>
            <person name="Ba-Alawi W."/>
            <person name="Anthony Kamau A."/>
            <person name="Kamanda Ngugi D."/>
            <person name="Goker M."/>
            <person name="Klenk H.P."/>
            <person name="Bajic V."/>
            <person name="Stingl U."/>
        </authorList>
    </citation>
    <scope>NUCLEOTIDE SEQUENCE [LARGE SCALE GENOMIC DNA]</scope>
    <source>
        <strain evidence="5">SCGC-AAA259E22</strain>
    </source>
</reference>
<name>A0A133UH96_9EURY</name>
<evidence type="ECO:0000313" key="6">
    <source>
        <dbReference type="Proteomes" id="UP000070657"/>
    </source>
</evidence>